<evidence type="ECO:0000256" key="2">
    <source>
        <dbReference type="ARBA" id="ARBA00004651"/>
    </source>
</evidence>
<keyword evidence="8 13" id="KW-0812">Transmembrane</keyword>
<feature type="transmembrane region" description="Helical" evidence="13">
    <location>
        <begin position="412"/>
        <end position="431"/>
    </location>
</feature>
<dbReference type="Pfam" id="PF01554">
    <property type="entry name" value="MatE"/>
    <property type="match status" value="2"/>
</dbReference>
<dbReference type="InterPro" id="IPR050222">
    <property type="entry name" value="MATE_MdtK"/>
</dbReference>
<dbReference type="InterPro" id="IPR002528">
    <property type="entry name" value="MATE_fam"/>
</dbReference>
<evidence type="ECO:0000313" key="15">
    <source>
        <dbReference type="Proteomes" id="UP000663505"/>
    </source>
</evidence>
<keyword evidence="5" id="KW-0813">Transport</keyword>
<keyword evidence="10" id="KW-0406">Ion transport</keyword>
<dbReference type="RefSeq" id="WP_206655457.1">
    <property type="nucleotide sequence ID" value="NZ_CP071182.1"/>
</dbReference>
<evidence type="ECO:0000256" key="1">
    <source>
        <dbReference type="ARBA" id="ARBA00003408"/>
    </source>
</evidence>
<dbReference type="GO" id="GO:0006811">
    <property type="term" value="P:monoatomic ion transport"/>
    <property type="evidence" value="ECO:0007669"/>
    <property type="project" value="UniProtKB-KW"/>
</dbReference>
<feature type="transmembrane region" description="Helical" evidence="13">
    <location>
        <begin position="315"/>
        <end position="340"/>
    </location>
</feature>
<evidence type="ECO:0000256" key="12">
    <source>
        <dbReference type="ARBA" id="ARBA00031636"/>
    </source>
</evidence>
<evidence type="ECO:0000256" key="8">
    <source>
        <dbReference type="ARBA" id="ARBA00022692"/>
    </source>
</evidence>
<dbReference type="AlphaFoldDB" id="A0A9X7VVX7"/>
<dbReference type="NCBIfam" id="TIGR00797">
    <property type="entry name" value="matE"/>
    <property type="match status" value="1"/>
</dbReference>
<evidence type="ECO:0000256" key="10">
    <source>
        <dbReference type="ARBA" id="ARBA00023065"/>
    </source>
</evidence>
<evidence type="ECO:0000256" key="5">
    <source>
        <dbReference type="ARBA" id="ARBA00022448"/>
    </source>
</evidence>
<name>A0A9X7VVX7_9BACL</name>
<keyword evidence="6" id="KW-0050">Antiport</keyword>
<organism evidence="14 15">
    <name type="scientific">Alicyclobacillus mengziensis</name>
    <dbReference type="NCBI Taxonomy" id="2931921"/>
    <lineage>
        <taxon>Bacteria</taxon>
        <taxon>Bacillati</taxon>
        <taxon>Bacillota</taxon>
        <taxon>Bacilli</taxon>
        <taxon>Bacillales</taxon>
        <taxon>Alicyclobacillaceae</taxon>
        <taxon>Alicyclobacillus</taxon>
    </lineage>
</organism>
<evidence type="ECO:0000256" key="6">
    <source>
        <dbReference type="ARBA" id="ARBA00022449"/>
    </source>
</evidence>
<proteinExistence type="inferred from homology"/>
<protein>
    <recommendedName>
        <fullName evidence="4">Probable multidrug resistance protein NorM</fullName>
    </recommendedName>
    <alternativeName>
        <fullName evidence="12">Multidrug-efflux transporter</fullName>
    </alternativeName>
</protein>
<feature type="transmembrane region" description="Helical" evidence="13">
    <location>
        <begin position="129"/>
        <end position="150"/>
    </location>
</feature>
<evidence type="ECO:0000256" key="9">
    <source>
        <dbReference type="ARBA" id="ARBA00022989"/>
    </source>
</evidence>
<evidence type="ECO:0000256" key="4">
    <source>
        <dbReference type="ARBA" id="ARBA00020268"/>
    </source>
</evidence>
<dbReference type="Proteomes" id="UP000663505">
    <property type="component" value="Chromosome"/>
</dbReference>
<dbReference type="CDD" id="cd13137">
    <property type="entry name" value="MATE_NorM_like"/>
    <property type="match status" value="1"/>
</dbReference>
<sequence length="442" mass="47462">MKTAEAGKRVFSIALPAIGEAYLQNLLGVVDAVFIARIGLVAIDAVGVTNVYSNTYVGVFIAISAALSVFLSRAIGAKDLGRGRSAVWHGMVIAVIIGLILGVISAIFAVPLLHIMGAHGQLQQTALPYFRTVLGLSPLIALYTAQSASFRASGNTKVPLRIGLEMNVLHVILDYVLIFGVGPIPGWGIRGAAFAMILARVYASARLWMRSRNVEALRLQLPDLRFHSALLSNMTRFAVPAAFERLSMRLGQVIYFGLIVRMGVDVYATHNIAGTLTTFASTIGGGFATAATATIGQAIGSQNERDAAVYRRASYIQAALSMTVVTAILCAASPFVGLLFTHNHKVIHLLTIILAIDIVSQPFLAAVLVDTSAIQAGGNSKYPMIVTTIGIWGVRTLGVYIFAWRLGFGLPAVWACIALDNALRAVLFTWYRHKKNWIRALV</sequence>
<keyword evidence="7" id="KW-1003">Cell membrane</keyword>
<dbReference type="GO" id="GO:0005886">
    <property type="term" value="C:plasma membrane"/>
    <property type="evidence" value="ECO:0007669"/>
    <property type="project" value="UniProtKB-SubCell"/>
</dbReference>
<comment type="subcellular location">
    <subcellularLocation>
        <location evidence="2">Cell membrane</location>
        <topology evidence="2">Multi-pass membrane protein</topology>
    </subcellularLocation>
</comment>
<comment type="function">
    <text evidence="1">Multidrug efflux pump.</text>
</comment>
<dbReference type="PIRSF" id="PIRSF006603">
    <property type="entry name" value="DinF"/>
    <property type="match status" value="1"/>
</dbReference>
<dbReference type="InterPro" id="IPR048279">
    <property type="entry name" value="MdtK-like"/>
</dbReference>
<evidence type="ECO:0000256" key="3">
    <source>
        <dbReference type="ARBA" id="ARBA00010199"/>
    </source>
</evidence>
<reference evidence="14 15" key="1">
    <citation type="submission" date="2021-02" db="EMBL/GenBank/DDBJ databases">
        <title>Alicyclobacillus curvatus sp. nov. and Alicyclobacillus mengziensis sp. nov., two acidophilic bacteria isolated from acid mine drainage.</title>
        <authorList>
            <person name="Huang Y."/>
        </authorList>
    </citation>
    <scope>NUCLEOTIDE SEQUENCE [LARGE SCALE GENOMIC DNA]</scope>
    <source>
        <strain evidence="14 15">S30H14</strain>
    </source>
</reference>
<dbReference type="PANTHER" id="PTHR43298">
    <property type="entry name" value="MULTIDRUG RESISTANCE PROTEIN NORM-RELATED"/>
    <property type="match status" value="1"/>
</dbReference>
<gene>
    <name evidence="14" type="ORF">JZ786_16350</name>
</gene>
<dbReference type="GO" id="GO:0042910">
    <property type="term" value="F:xenobiotic transmembrane transporter activity"/>
    <property type="evidence" value="ECO:0007669"/>
    <property type="project" value="InterPro"/>
</dbReference>
<evidence type="ECO:0000256" key="11">
    <source>
        <dbReference type="ARBA" id="ARBA00023136"/>
    </source>
</evidence>
<feature type="transmembrane region" description="Helical" evidence="13">
    <location>
        <begin position="346"/>
        <end position="370"/>
    </location>
</feature>
<feature type="transmembrane region" description="Helical" evidence="13">
    <location>
        <begin position="87"/>
        <end position="109"/>
    </location>
</feature>
<dbReference type="PANTHER" id="PTHR43298:SF2">
    <property type="entry name" value="FMN_FAD EXPORTER YEEO-RELATED"/>
    <property type="match status" value="1"/>
</dbReference>
<feature type="transmembrane region" description="Helical" evidence="13">
    <location>
        <begin position="162"/>
        <end position="181"/>
    </location>
</feature>
<feature type="transmembrane region" description="Helical" evidence="13">
    <location>
        <begin position="21"/>
        <end position="43"/>
    </location>
</feature>
<accession>A0A9X7VVX7</accession>
<dbReference type="KEGG" id="afx:JZ786_16350"/>
<dbReference type="EMBL" id="CP071182">
    <property type="protein sequence ID" value="QSO46086.1"/>
    <property type="molecule type" value="Genomic_DNA"/>
</dbReference>
<evidence type="ECO:0000256" key="13">
    <source>
        <dbReference type="SAM" id="Phobius"/>
    </source>
</evidence>
<evidence type="ECO:0000313" key="14">
    <source>
        <dbReference type="EMBL" id="QSO46086.1"/>
    </source>
</evidence>
<feature type="transmembrane region" description="Helical" evidence="13">
    <location>
        <begin position="55"/>
        <end position="75"/>
    </location>
</feature>
<dbReference type="GO" id="GO:0015297">
    <property type="term" value="F:antiporter activity"/>
    <property type="evidence" value="ECO:0007669"/>
    <property type="project" value="UniProtKB-KW"/>
</dbReference>
<keyword evidence="9 13" id="KW-1133">Transmembrane helix</keyword>
<keyword evidence="11 13" id="KW-0472">Membrane</keyword>
<evidence type="ECO:0000256" key="7">
    <source>
        <dbReference type="ARBA" id="ARBA00022475"/>
    </source>
</evidence>
<keyword evidence="15" id="KW-1185">Reference proteome</keyword>
<comment type="similarity">
    <text evidence="3">Belongs to the multi antimicrobial extrusion (MATE) (TC 2.A.66.1) family.</text>
</comment>
<feature type="transmembrane region" description="Helical" evidence="13">
    <location>
        <begin position="382"/>
        <end position="406"/>
    </location>
</feature>